<sequence>MADIILQEAALRRREKILEIKDLEFQDTILKFSRFLEESAEKRKRSAAKASAERAAEQAALSRREVVLRQVSAAKDAVRALESQLRDFQRYKAFMQAAAEQSHGLLPTPEALMARHELLQATSTSLARECAEAEQALDGARLERAAAAADGRERCERLHLQLLLVQLACDRAERAAHGLLARTDGLAAQERCGAADGESGSAAFDIKARMSDACAPMALVDGRAASALAAASPADQTVALRQLVADLRSVLDGGPPAPASGKGLALKQDARVKGPSTCVIG</sequence>
<keyword evidence="1 2" id="KW-0175">Coiled coil</keyword>
<evidence type="ECO:0000313" key="5">
    <source>
        <dbReference type="Proteomes" id="UP001255856"/>
    </source>
</evidence>
<gene>
    <name evidence="4" type="ORF">QBZ16_001155</name>
</gene>
<dbReference type="EMBL" id="JASFZW010000011">
    <property type="protein sequence ID" value="KAK2076223.1"/>
    <property type="molecule type" value="Genomic_DNA"/>
</dbReference>
<dbReference type="Pfam" id="PF13863">
    <property type="entry name" value="DUF4200"/>
    <property type="match status" value="1"/>
</dbReference>
<name>A0AAD9IDY5_PROWI</name>
<organism evidence="4 5">
    <name type="scientific">Prototheca wickerhamii</name>
    <dbReference type="NCBI Taxonomy" id="3111"/>
    <lineage>
        <taxon>Eukaryota</taxon>
        <taxon>Viridiplantae</taxon>
        <taxon>Chlorophyta</taxon>
        <taxon>core chlorophytes</taxon>
        <taxon>Trebouxiophyceae</taxon>
        <taxon>Chlorellales</taxon>
        <taxon>Chlorellaceae</taxon>
        <taxon>Prototheca</taxon>
    </lineage>
</organism>
<evidence type="ECO:0000256" key="2">
    <source>
        <dbReference type="SAM" id="Coils"/>
    </source>
</evidence>
<comment type="caution">
    <text evidence="4">The sequence shown here is derived from an EMBL/GenBank/DDBJ whole genome shotgun (WGS) entry which is preliminary data.</text>
</comment>
<keyword evidence="5" id="KW-1185">Reference proteome</keyword>
<protein>
    <recommendedName>
        <fullName evidence="3">DUF4200 domain-containing protein</fullName>
    </recommendedName>
</protein>
<dbReference type="AlphaFoldDB" id="A0AAD9IDY5"/>
<feature type="domain" description="DUF4200" evidence="3">
    <location>
        <begin position="7"/>
        <end position="100"/>
    </location>
</feature>
<dbReference type="GO" id="GO:0005856">
    <property type="term" value="C:cytoskeleton"/>
    <property type="evidence" value="ECO:0007669"/>
    <property type="project" value="UniProtKB-ARBA"/>
</dbReference>
<dbReference type="Proteomes" id="UP001255856">
    <property type="component" value="Unassembled WGS sequence"/>
</dbReference>
<accession>A0AAD9IDY5</accession>
<proteinExistence type="predicted"/>
<dbReference type="InterPro" id="IPR051147">
    <property type="entry name" value="CFAP_domain-containing"/>
</dbReference>
<evidence type="ECO:0000313" key="4">
    <source>
        <dbReference type="EMBL" id="KAK2076223.1"/>
    </source>
</evidence>
<dbReference type="InterPro" id="IPR025252">
    <property type="entry name" value="DUF4200"/>
</dbReference>
<feature type="coiled-coil region" evidence="2">
    <location>
        <begin position="123"/>
        <end position="150"/>
    </location>
</feature>
<reference evidence="4" key="1">
    <citation type="submission" date="2021-01" db="EMBL/GenBank/DDBJ databases">
        <authorList>
            <person name="Eckstrom K.M.E."/>
        </authorList>
    </citation>
    <scope>NUCLEOTIDE SEQUENCE</scope>
    <source>
        <strain evidence="4">UVCC 0001</strain>
    </source>
</reference>
<evidence type="ECO:0000259" key="3">
    <source>
        <dbReference type="Pfam" id="PF13863"/>
    </source>
</evidence>
<dbReference type="PANTHER" id="PTHR21683">
    <property type="entry name" value="COILED-COIL DOMAIN-CONTAINING PROTEIN 42 LIKE-2-LIKE-RELATED"/>
    <property type="match status" value="1"/>
</dbReference>
<evidence type="ECO:0000256" key="1">
    <source>
        <dbReference type="ARBA" id="ARBA00023054"/>
    </source>
</evidence>